<keyword evidence="1" id="KW-1133">Transmembrane helix</keyword>
<keyword evidence="1" id="KW-0472">Membrane</keyword>
<evidence type="ECO:0000313" key="3">
    <source>
        <dbReference type="Proteomes" id="UP001207252"/>
    </source>
</evidence>
<dbReference type="RefSeq" id="WP_263817946.1">
    <property type="nucleotide sequence ID" value="NZ_JAOXHJ010000004.1"/>
</dbReference>
<accession>A0ABT3BQA9</accession>
<gene>
    <name evidence="2" type="ORF">OF365_02025</name>
</gene>
<sequence length="610" mass="71949">MQIDSKKISQFIDNPLLYKNEGQANLEESLKKIVYSKISGQEAKVEKVLAQKQEIYDKKRELTLYKRQQKIVGRKVANIFIIIFSFLLIGLFFLKFLIDNNRIIKKYNSIEQETLKEIAVINHEKNQKILEVISKVRPYEILKEQFASLGLYVYGADRFYNLDWSELRSLEHRLVGYQNGLHIKFKSTDTFLINALFFRYEIVRTTNSISVSKYNYFQKQWQTHTLHAIHEEPTPRVYPRGFYIQNTNFDPTFNFTLAKNKTKVKKDAVLLNNEFMKTFGIGATKTNLETDTKITQYFTSLAQERYVALSQQTNQLPVLHKSGLNFWIEDDLICNLDFENAVNNKPLSAFNDLVASLDEQSEVAHLLDQLVVQQTPIISKYLDYLTYTNLSPVVSREWYEPNKAYKMMAIYDFAQFYDNQNTLDDFALINKLLSKGLLHFKPTCEVIPFGEIVYKDFMFGVDYAIIDLTSYHKIDCIDQVYVDGHIVPVPYVKYDPYKIPFYVMYVKKHKRERDYFLYNALQKGFSFLLDENLNEYIDYFGETNETKNQDMVNLLLKELRTQLDYLGIDHREVIVLVDDDGYFLIFTHEIMRKVDPHVEWFASWLRKISL</sequence>
<dbReference type="EMBL" id="JAOXHJ010000004">
    <property type="protein sequence ID" value="MCV3754143.1"/>
    <property type="molecule type" value="Genomic_DNA"/>
</dbReference>
<evidence type="ECO:0000256" key="1">
    <source>
        <dbReference type="SAM" id="Phobius"/>
    </source>
</evidence>
<organism evidence="2 3">
    <name type="scientific">Ureaplasma zalophigenitalium</name>
    <dbReference type="NCBI Taxonomy" id="907723"/>
    <lineage>
        <taxon>Bacteria</taxon>
        <taxon>Bacillati</taxon>
        <taxon>Mycoplasmatota</taxon>
        <taxon>Mycoplasmoidales</taxon>
        <taxon>Mycoplasmoidaceae</taxon>
        <taxon>Ureaplasma</taxon>
    </lineage>
</organism>
<keyword evidence="3" id="KW-1185">Reference proteome</keyword>
<evidence type="ECO:0000313" key="2">
    <source>
        <dbReference type="EMBL" id="MCV3754143.1"/>
    </source>
</evidence>
<name>A0ABT3BQA9_9BACT</name>
<dbReference type="Proteomes" id="UP001207252">
    <property type="component" value="Unassembled WGS sequence"/>
</dbReference>
<reference evidence="2 3" key="1">
    <citation type="journal article" date="2020" name="Int. J. Syst. Evol. Microbiol.">
        <title>Ureaplasma miroungigenitalium sp. nov. isolated from northern elephant seals (Mirounga angustirostris) and Ureaplasma zalophigenitalium sp. nov. isolated from California sea lions (Zalophus californianus).</title>
        <authorList>
            <person name="Volokhov D.V."/>
            <person name="Gulland F.M."/>
            <person name="Gao Y."/>
            <person name="Chizhikov V.E."/>
        </authorList>
    </citation>
    <scope>NUCLEOTIDE SEQUENCE [LARGE SCALE GENOMIC DNA]</scope>
    <source>
        <strain evidence="2 3">CSL7644-GEN</strain>
    </source>
</reference>
<proteinExistence type="predicted"/>
<keyword evidence="1" id="KW-0812">Transmembrane</keyword>
<comment type="caution">
    <text evidence="2">The sequence shown here is derived from an EMBL/GenBank/DDBJ whole genome shotgun (WGS) entry which is preliminary data.</text>
</comment>
<feature type="transmembrane region" description="Helical" evidence="1">
    <location>
        <begin position="76"/>
        <end position="98"/>
    </location>
</feature>
<protein>
    <submittedName>
        <fullName evidence="2">Uncharacterized protein</fullName>
    </submittedName>
</protein>